<proteinExistence type="predicted"/>
<keyword evidence="5" id="KW-0325">Glycoprotein</keyword>
<evidence type="ECO:0000256" key="5">
    <source>
        <dbReference type="ARBA" id="ARBA00023180"/>
    </source>
</evidence>
<keyword evidence="4" id="KW-1015">Disulfide bond</keyword>
<keyword evidence="1 6" id="KW-0645">Protease</keyword>
<dbReference type="SUPFAM" id="SSF57424">
    <property type="entry name" value="LDL receptor-like module"/>
    <property type="match status" value="1"/>
</dbReference>
<reference evidence="8" key="2">
    <citation type="submission" date="2025-09" db="UniProtKB">
        <authorList>
            <consortium name="Ensembl"/>
        </authorList>
    </citation>
    <scope>IDENTIFICATION</scope>
</reference>
<dbReference type="CDD" id="cd00190">
    <property type="entry name" value="Tryp_SPc"/>
    <property type="match status" value="1"/>
</dbReference>
<dbReference type="InterPro" id="IPR033116">
    <property type="entry name" value="TRYPSIN_SER"/>
</dbReference>
<evidence type="ECO:0000256" key="3">
    <source>
        <dbReference type="ARBA" id="ARBA00022825"/>
    </source>
</evidence>
<dbReference type="PANTHER" id="PTHR24252:SF17">
    <property type="entry name" value="SUPPRESSOR OF TUMORIGENICITY 14 PROTEIN HOMOLOG-RELATED"/>
    <property type="match status" value="1"/>
</dbReference>
<keyword evidence="3 6" id="KW-0720">Serine protease</keyword>
<dbReference type="GO" id="GO:0045967">
    <property type="term" value="P:negative regulation of growth rate"/>
    <property type="evidence" value="ECO:0007669"/>
    <property type="project" value="Ensembl"/>
</dbReference>
<evidence type="ECO:0000313" key="8">
    <source>
        <dbReference type="Ensembl" id="ENSCABP00000005633.1"/>
    </source>
</evidence>
<evidence type="ECO:0000256" key="1">
    <source>
        <dbReference type="ARBA" id="ARBA00022670"/>
    </source>
</evidence>
<dbReference type="InterPro" id="IPR001190">
    <property type="entry name" value="SRCR"/>
</dbReference>
<dbReference type="Ensembl" id="ENSCABT00000006126.1">
    <property type="protein sequence ID" value="ENSCABP00000005633.1"/>
    <property type="gene ID" value="ENSCABG00000004252.1"/>
</dbReference>
<dbReference type="GO" id="GO:0009611">
    <property type="term" value="P:response to wounding"/>
    <property type="evidence" value="ECO:0007669"/>
    <property type="project" value="Ensembl"/>
</dbReference>
<evidence type="ECO:0000313" key="9">
    <source>
        <dbReference type="Proteomes" id="UP000694404"/>
    </source>
</evidence>
<dbReference type="CDD" id="cd00112">
    <property type="entry name" value="LDLa"/>
    <property type="match status" value="1"/>
</dbReference>
<dbReference type="PROSITE" id="PS00135">
    <property type="entry name" value="TRYPSIN_SER"/>
    <property type="match status" value="1"/>
</dbReference>
<evidence type="ECO:0000256" key="4">
    <source>
        <dbReference type="ARBA" id="ARBA00023157"/>
    </source>
</evidence>
<dbReference type="SUPFAM" id="SSF50494">
    <property type="entry name" value="Trypsin-like serine proteases"/>
    <property type="match status" value="1"/>
</dbReference>
<dbReference type="InterPro" id="IPR002172">
    <property type="entry name" value="LDrepeatLR_classA_rpt"/>
</dbReference>
<dbReference type="PRINTS" id="PR00722">
    <property type="entry name" value="CHYMOTRYPSIN"/>
</dbReference>
<keyword evidence="2 6" id="KW-0378">Hydrolase</keyword>
<dbReference type="PROSITE" id="PS00134">
    <property type="entry name" value="TRYPSIN_HIS"/>
    <property type="match status" value="1"/>
</dbReference>
<dbReference type="Gene3D" id="2.40.10.10">
    <property type="entry name" value="Trypsin-like serine proteases"/>
    <property type="match status" value="2"/>
</dbReference>
<dbReference type="Gene3D" id="3.10.250.10">
    <property type="entry name" value="SRCR-like domain"/>
    <property type="match status" value="1"/>
</dbReference>
<dbReference type="InterPro" id="IPR001254">
    <property type="entry name" value="Trypsin_dom"/>
</dbReference>
<dbReference type="PROSITE" id="PS50240">
    <property type="entry name" value="TRYPSIN_DOM"/>
    <property type="match status" value="1"/>
</dbReference>
<dbReference type="GeneTree" id="ENSGT01020000230389"/>
<dbReference type="GO" id="GO:0016020">
    <property type="term" value="C:membrane"/>
    <property type="evidence" value="ECO:0007669"/>
    <property type="project" value="InterPro"/>
</dbReference>
<dbReference type="InterPro" id="IPR036772">
    <property type="entry name" value="SRCR-like_dom_sf"/>
</dbReference>
<protein>
    <submittedName>
        <fullName evidence="8">Transmembrane serine protease 4</fullName>
    </submittedName>
</protein>
<dbReference type="SMART" id="SM00020">
    <property type="entry name" value="Tryp_SPc"/>
    <property type="match status" value="1"/>
</dbReference>
<evidence type="ECO:0000256" key="6">
    <source>
        <dbReference type="RuleBase" id="RU363034"/>
    </source>
</evidence>
<sequence length="396" mass="43757">MHIFSSLTAVSFHLQDTESEQPLNRRVKATLEHYYFLCSKTVKFIPLQQQCNGQDDCSWGEDEENCVKQVPEGPLVEVRISQDRTTLQVLNKETGAWFWACHDNFHMTLAKAACKQMGYSSVPTFSAVDIADTQGLPIKEVTLNNGQPVACGESVRSPRVVGGGQARIHSWPWQVSLQHKTQHLCGGSIIDPRWILTAAHCFRNNLALQNWRVKAGSEILSNFNTIPVEKIFITDSSYTFTKDNDIALVKLKSPLSISDTVKPICLPFFDEQLPPNAPLWVTGWGYTQQDGTLSKSLQQAQIKLIDSNTCNALDAYQGAVSDKMLCAGLMEGGVDTCQGDSGGPLMYNPGHWQVVGIVSWGHGCGGRSTPGVYTKVQAYLNWIYTVQKVSVLVSIT</sequence>
<dbReference type="GO" id="GO:0030141">
    <property type="term" value="C:secretory granule"/>
    <property type="evidence" value="ECO:0007669"/>
    <property type="project" value="Ensembl"/>
</dbReference>
<dbReference type="InterPro" id="IPR043504">
    <property type="entry name" value="Peptidase_S1_PA_chymotrypsin"/>
</dbReference>
<dbReference type="InterPro" id="IPR036055">
    <property type="entry name" value="LDL_receptor-like_sf"/>
</dbReference>
<dbReference type="SUPFAM" id="SSF56487">
    <property type="entry name" value="SRCR-like"/>
    <property type="match status" value="1"/>
</dbReference>
<name>A0A8C0ILU1_CHEAB</name>
<dbReference type="InterPro" id="IPR018114">
    <property type="entry name" value="TRYPSIN_HIS"/>
</dbReference>
<dbReference type="AlphaFoldDB" id="A0A8C0ILU1"/>
<reference evidence="8" key="1">
    <citation type="submission" date="2025-08" db="UniProtKB">
        <authorList>
            <consortium name="Ensembl"/>
        </authorList>
    </citation>
    <scope>IDENTIFICATION</scope>
</reference>
<evidence type="ECO:0000256" key="2">
    <source>
        <dbReference type="ARBA" id="ARBA00022801"/>
    </source>
</evidence>
<gene>
    <name evidence="8" type="primary">TMPRSS4</name>
</gene>
<dbReference type="GO" id="GO:0005615">
    <property type="term" value="C:extracellular space"/>
    <property type="evidence" value="ECO:0007669"/>
    <property type="project" value="Ensembl"/>
</dbReference>
<evidence type="ECO:0000259" key="7">
    <source>
        <dbReference type="PROSITE" id="PS50240"/>
    </source>
</evidence>
<dbReference type="SMART" id="SM00192">
    <property type="entry name" value="LDLa"/>
    <property type="match status" value="1"/>
</dbReference>
<dbReference type="Pfam" id="PF00089">
    <property type="entry name" value="Trypsin"/>
    <property type="match status" value="1"/>
</dbReference>
<dbReference type="Gene3D" id="4.10.400.10">
    <property type="entry name" value="Low-density Lipoprotein Receptor"/>
    <property type="match status" value="1"/>
</dbReference>
<dbReference type="GO" id="GO:0046598">
    <property type="term" value="P:positive regulation of viral entry into host cell"/>
    <property type="evidence" value="ECO:0007669"/>
    <property type="project" value="Ensembl"/>
</dbReference>
<keyword evidence="9" id="KW-1185">Reference proteome</keyword>
<dbReference type="GO" id="GO:0004252">
    <property type="term" value="F:serine-type endopeptidase activity"/>
    <property type="evidence" value="ECO:0007669"/>
    <property type="project" value="InterPro"/>
</dbReference>
<accession>A0A8C0ILU1</accession>
<dbReference type="InterPro" id="IPR009003">
    <property type="entry name" value="Peptidase_S1_PA"/>
</dbReference>
<dbReference type="FunFam" id="2.40.10.10:FF:000003">
    <property type="entry name" value="Transmembrane serine protease 3"/>
    <property type="match status" value="1"/>
</dbReference>
<organism evidence="8 9">
    <name type="scientific">Chelonoidis abingdonii</name>
    <name type="common">Abingdon island giant tortoise</name>
    <name type="synonym">Testudo abingdonii</name>
    <dbReference type="NCBI Taxonomy" id="106734"/>
    <lineage>
        <taxon>Eukaryota</taxon>
        <taxon>Metazoa</taxon>
        <taxon>Chordata</taxon>
        <taxon>Craniata</taxon>
        <taxon>Vertebrata</taxon>
        <taxon>Euteleostomi</taxon>
        <taxon>Archelosauria</taxon>
        <taxon>Testudinata</taxon>
        <taxon>Testudines</taxon>
        <taxon>Cryptodira</taxon>
        <taxon>Durocryptodira</taxon>
        <taxon>Testudinoidea</taxon>
        <taxon>Testudinidae</taxon>
        <taxon>Chelonoidis</taxon>
    </lineage>
</organism>
<feature type="domain" description="Peptidase S1" evidence="7">
    <location>
        <begin position="160"/>
        <end position="388"/>
    </location>
</feature>
<dbReference type="InterPro" id="IPR001314">
    <property type="entry name" value="Peptidase_S1A"/>
</dbReference>
<dbReference type="Pfam" id="PF15494">
    <property type="entry name" value="SRCR_2"/>
    <property type="match status" value="1"/>
</dbReference>
<dbReference type="GO" id="GO:0010468">
    <property type="term" value="P:regulation of gene expression"/>
    <property type="evidence" value="ECO:0007669"/>
    <property type="project" value="Ensembl"/>
</dbReference>
<dbReference type="Proteomes" id="UP000694404">
    <property type="component" value="Unplaced"/>
</dbReference>
<dbReference type="GO" id="GO:0016485">
    <property type="term" value="P:protein processing"/>
    <property type="evidence" value="ECO:0007669"/>
    <property type="project" value="Ensembl"/>
</dbReference>
<dbReference type="PANTHER" id="PTHR24252">
    <property type="entry name" value="ACROSIN-RELATED"/>
    <property type="match status" value="1"/>
</dbReference>